<evidence type="ECO:0000256" key="1">
    <source>
        <dbReference type="SAM" id="MobiDB-lite"/>
    </source>
</evidence>
<accession>A0A0A9AD08</accession>
<evidence type="ECO:0000313" key="2">
    <source>
        <dbReference type="EMBL" id="JAD49524.1"/>
    </source>
</evidence>
<reference evidence="2" key="2">
    <citation type="journal article" date="2015" name="Data Brief">
        <title>Shoot transcriptome of the giant reed, Arundo donax.</title>
        <authorList>
            <person name="Barrero R.A."/>
            <person name="Guerrero F.D."/>
            <person name="Moolhuijzen P."/>
            <person name="Goolsby J.A."/>
            <person name="Tidwell J."/>
            <person name="Bellgard S.E."/>
            <person name="Bellgard M.I."/>
        </authorList>
    </citation>
    <scope>NUCLEOTIDE SEQUENCE</scope>
    <source>
        <tissue evidence="2">Shoot tissue taken approximately 20 cm above the soil surface</tissue>
    </source>
</reference>
<dbReference type="EMBL" id="GBRH01248371">
    <property type="protein sequence ID" value="JAD49524.1"/>
    <property type="molecule type" value="Transcribed_RNA"/>
</dbReference>
<reference evidence="2" key="1">
    <citation type="submission" date="2014-09" db="EMBL/GenBank/DDBJ databases">
        <authorList>
            <person name="Magalhaes I.L.F."/>
            <person name="Oliveira U."/>
            <person name="Santos F.R."/>
            <person name="Vidigal T.H.D.A."/>
            <person name="Brescovit A.D."/>
            <person name="Santos A.J."/>
        </authorList>
    </citation>
    <scope>NUCLEOTIDE SEQUENCE</scope>
    <source>
        <tissue evidence="2">Shoot tissue taken approximately 20 cm above the soil surface</tissue>
    </source>
</reference>
<sequence>MVENRASLQLRSRPPELEPGCSQVV</sequence>
<proteinExistence type="predicted"/>
<feature type="region of interest" description="Disordered" evidence="1">
    <location>
        <begin position="1"/>
        <end position="25"/>
    </location>
</feature>
<name>A0A0A9AD08_ARUDO</name>
<protein>
    <submittedName>
        <fullName evidence="2">Uncharacterized protein</fullName>
    </submittedName>
</protein>
<organism evidence="2">
    <name type="scientific">Arundo donax</name>
    <name type="common">Giant reed</name>
    <name type="synonym">Donax arundinaceus</name>
    <dbReference type="NCBI Taxonomy" id="35708"/>
    <lineage>
        <taxon>Eukaryota</taxon>
        <taxon>Viridiplantae</taxon>
        <taxon>Streptophyta</taxon>
        <taxon>Embryophyta</taxon>
        <taxon>Tracheophyta</taxon>
        <taxon>Spermatophyta</taxon>
        <taxon>Magnoliopsida</taxon>
        <taxon>Liliopsida</taxon>
        <taxon>Poales</taxon>
        <taxon>Poaceae</taxon>
        <taxon>PACMAD clade</taxon>
        <taxon>Arundinoideae</taxon>
        <taxon>Arundineae</taxon>
        <taxon>Arundo</taxon>
    </lineage>
</organism>
<dbReference type="AlphaFoldDB" id="A0A0A9AD08"/>
<feature type="compositionally biased region" description="Polar residues" evidence="1">
    <location>
        <begin position="1"/>
        <end position="10"/>
    </location>
</feature>